<dbReference type="AlphaFoldDB" id="A0A1V9FRB5"/>
<organism evidence="3 4">
    <name type="scientific">Niastella populi</name>
    <dbReference type="NCBI Taxonomy" id="550983"/>
    <lineage>
        <taxon>Bacteria</taxon>
        <taxon>Pseudomonadati</taxon>
        <taxon>Bacteroidota</taxon>
        <taxon>Chitinophagia</taxon>
        <taxon>Chitinophagales</taxon>
        <taxon>Chitinophagaceae</taxon>
        <taxon>Niastella</taxon>
    </lineage>
</organism>
<dbReference type="NCBIfam" id="NF038402">
    <property type="entry name" value="TroA_like"/>
    <property type="match status" value="1"/>
</dbReference>
<dbReference type="PANTHER" id="PTHR30535:SF35">
    <property type="entry name" value="PERIPLASMIC BINDING PROTEIN"/>
    <property type="match status" value="1"/>
</dbReference>
<dbReference type="OrthoDB" id="9816357at2"/>
<dbReference type="PROSITE" id="PS50983">
    <property type="entry name" value="FE_B12_PBP"/>
    <property type="match status" value="1"/>
</dbReference>
<dbReference type="STRING" id="550983.A4R26_19695"/>
<name>A0A1V9FRB5_9BACT</name>
<sequence>MPVYTDQLGRWVDVPAEPRRIVSLVPSITELLYTLQLDDQVTGITKFCVHPESWFRQKTRVGGTKNIKPEIIHELQPDLIIANKEENVKEQVDELTKKYPVYITDVNNLDDALEMIEQIGLITGRQNNAGHLLSQINTAFTTLQITNNQQRTGYLIWRNPYMTIGRDTFIHDMLSRCGLQNIFGNTTRYPAIDTWQLKQCDLLLLSSEPFPFSQKHIDELQPLLPHTRIMLVDGEMFSWYGSRLLNAPAYFNSLLGSIS</sequence>
<dbReference type="RefSeq" id="WP_081164287.1">
    <property type="nucleotide sequence ID" value="NZ_LWBP01000145.1"/>
</dbReference>
<dbReference type="SUPFAM" id="SSF53807">
    <property type="entry name" value="Helical backbone' metal receptor"/>
    <property type="match status" value="1"/>
</dbReference>
<dbReference type="PANTHER" id="PTHR30535">
    <property type="entry name" value="VITAMIN B12-BINDING PROTEIN"/>
    <property type="match status" value="1"/>
</dbReference>
<gene>
    <name evidence="3" type="ORF">A4R26_19695</name>
</gene>
<dbReference type="Proteomes" id="UP000192276">
    <property type="component" value="Unassembled WGS sequence"/>
</dbReference>
<accession>A0A1V9FRB5</accession>
<evidence type="ECO:0000313" key="3">
    <source>
        <dbReference type="EMBL" id="OQP60827.1"/>
    </source>
</evidence>
<evidence type="ECO:0000259" key="2">
    <source>
        <dbReference type="PROSITE" id="PS50983"/>
    </source>
</evidence>
<dbReference type="InterPro" id="IPR050902">
    <property type="entry name" value="ABC_Transporter_SBP"/>
</dbReference>
<evidence type="ECO:0000256" key="1">
    <source>
        <dbReference type="ARBA" id="ARBA00022729"/>
    </source>
</evidence>
<feature type="domain" description="Fe/B12 periplasmic-binding" evidence="2">
    <location>
        <begin position="20"/>
        <end position="259"/>
    </location>
</feature>
<dbReference type="EMBL" id="LWBP01000145">
    <property type="protein sequence ID" value="OQP60827.1"/>
    <property type="molecule type" value="Genomic_DNA"/>
</dbReference>
<dbReference type="Pfam" id="PF01497">
    <property type="entry name" value="Peripla_BP_2"/>
    <property type="match status" value="1"/>
</dbReference>
<dbReference type="InterPro" id="IPR002491">
    <property type="entry name" value="ABC_transptr_periplasmic_BD"/>
</dbReference>
<dbReference type="Gene3D" id="3.40.50.1980">
    <property type="entry name" value="Nitrogenase molybdenum iron protein domain"/>
    <property type="match status" value="2"/>
</dbReference>
<comment type="caution">
    <text evidence="3">The sequence shown here is derived from an EMBL/GenBank/DDBJ whole genome shotgun (WGS) entry which is preliminary data.</text>
</comment>
<keyword evidence="4" id="KW-1185">Reference proteome</keyword>
<protein>
    <submittedName>
        <fullName evidence="3">Cobalamin-binding protein</fullName>
    </submittedName>
</protein>
<evidence type="ECO:0000313" key="4">
    <source>
        <dbReference type="Proteomes" id="UP000192276"/>
    </source>
</evidence>
<reference evidence="4" key="1">
    <citation type="submission" date="2016-04" db="EMBL/GenBank/DDBJ databases">
        <authorList>
            <person name="Chen L."/>
            <person name="Zhuang W."/>
            <person name="Wang G."/>
        </authorList>
    </citation>
    <scope>NUCLEOTIDE SEQUENCE [LARGE SCALE GENOMIC DNA]</scope>
    <source>
        <strain evidence="4">208</strain>
    </source>
</reference>
<keyword evidence="1" id="KW-0732">Signal</keyword>
<proteinExistence type="predicted"/>
<dbReference type="InterPro" id="IPR054828">
    <property type="entry name" value="Vit_B12_bind_prot"/>
</dbReference>